<dbReference type="Pfam" id="PF00381">
    <property type="entry name" value="PTS-HPr"/>
    <property type="match status" value="1"/>
</dbReference>
<evidence type="ECO:0000313" key="6">
    <source>
        <dbReference type="EMBL" id="GGA83069.1"/>
    </source>
</evidence>
<protein>
    <submittedName>
        <fullName evidence="6">Phosphate ABC transporter permease</fullName>
    </submittedName>
</protein>
<dbReference type="PROSITE" id="PS00369">
    <property type="entry name" value="PTS_HPR_HIS"/>
    <property type="match status" value="1"/>
</dbReference>
<comment type="subcellular location">
    <subcellularLocation>
        <location evidence="1">Cytoplasm</location>
    </subcellularLocation>
</comment>
<evidence type="ECO:0000256" key="4">
    <source>
        <dbReference type="ARBA" id="ARBA00022683"/>
    </source>
</evidence>
<dbReference type="InterPro" id="IPR001020">
    <property type="entry name" value="PTS_HPr_His_P_site"/>
</dbReference>
<evidence type="ECO:0000256" key="2">
    <source>
        <dbReference type="ARBA" id="ARBA00010736"/>
    </source>
</evidence>
<dbReference type="InterPro" id="IPR035895">
    <property type="entry name" value="HPr-like_sf"/>
</dbReference>
<dbReference type="InterPro" id="IPR000032">
    <property type="entry name" value="HPr-like"/>
</dbReference>
<dbReference type="SUPFAM" id="SSF55594">
    <property type="entry name" value="HPr-like"/>
    <property type="match status" value="1"/>
</dbReference>
<gene>
    <name evidence="6" type="primary">ptsO</name>
    <name evidence="6" type="ORF">GCM10011369_26320</name>
</gene>
<keyword evidence="7" id="KW-1185">Reference proteome</keyword>
<dbReference type="GO" id="GO:0005737">
    <property type="term" value="C:cytoplasm"/>
    <property type="evidence" value="ECO:0007669"/>
    <property type="project" value="UniProtKB-SubCell"/>
</dbReference>
<evidence type="ECO:0000313" key="7">
    <source>
        <dbReference type="Proteomes" id="UP000619743"/>
    </source>
</evidence>
<evidence type="ECO:0000259" key="5">
    <source>
        <dbReference type="PROSITE" id="PS51350"/>
    </source>
</evidence>
<feature type="domain" description="HPr" evidence="5">
    <location>
        <begin position="2"/>
        <end position="89"/>
    </location>
</feature>
<dbReference type="InterPro" id="IPR050399">
    <property type="entry name" value="HPr"/>
</dbReference>
<name>A0A8J2U6V0_9GAMM</name>
<evidence type="ECO:0000256" key="3">
    <source>
        <dbReference type="ARBA" id="ARBA00022490"/>
    </source>
</evidence>
<dbReference type="AlphaFoldDB" id="A0A8J2U6V0"/>
<accession>A0A8J2U6V0</accession>
<comment type="similarity">
    <text evidence="2">Belongs to the HPr family.</text>
</comment>
<sequence length="90" mass="9619">MTEIRSLLIRNKLGLHARAATKLATLAQDFDANVMIKHGDKQASAASVMGLLLLETCQGQHIEVSADGPDAGRALDAVEALINNFFDEGE</sequence>
<reference evidence="7" key="1">
    <citation type="journal article" date="2019" name="Int. J. Syst. Evol. Microbiol.">
        <title>The Global Catalogue of Microorganisms (GCM) 10K type strain sequencing project: providing services to taxonomists for standard genome sequencing and annotation.</title>
        <authorList>
            <consortium name="The Broad Institute Genomics Platform"/>
            <consortium name="The Broad Institute Genome Sequencing Center for Infectious Disease"/>
            <person name="Wu L."/>
            <person name="Ma J."/>
        </authorList>
    </citation>
    <scope>NUCLEOTIDE SEQUENCE [LARGE SCALE GENOMIC DNA]</scope>
    <source>
        <strain evidence="7">CGMCC 1.10130</strain>
    </source>
</reference>
<keyword evidence="4" id="KW-0598">Phosphotransferase system</keyword>
<dbReference type="NCBIfam" id="TIGR01003">
    <property type="entry name" value="PTS_HPr_family"/>
    <property type="match status" value="1"/>
</dbReference>
<dbReference type="PANTHER" id="PTHR33705">
    <property type="entry name" value="PHOSPHOCARRIER PROTEIN HPR"/>
    <property type="match status" value="1"/>
</dbReference>
<proteinExistence type="inferred from homology"/>
<dbReference type="OrthoDB" id="9798965at2"/>
<dbReference type="EMBL" id="BMDX01000014">
    <property type="protein sequence ID" value="GGA83069.1"/>
    <property type="molecule type" value="Genomic_DNA"/>
</dbReference>
<dbReference type="PROSITE" id="PS51350">
    <property type="entry name" value="PTS_HPR_DOM"/>
    <property type="match status" value="1"/>
</dbReference>
<dbReference type="PANTHER" id="PTHR33705:SF2">
    <property type="entry name" value="PHOSPHOCARRIER PROTEIN NPR"/>
    <property type="match status" value="1"/>
</dbReference>
<dbReference type="RefSeq" id="WP_087506271.1">
    <property type="nucleotide sequence ID" value="NZ_BMDX01000014.1"/>
</dbReference>
<comment type="caution">
    <text evidence="6">The sequence shown here is derived from an EMBL/GenBank/DDBJ whole genome shotgun (WGS) entry which is preliminary data.</text>
</comment>
<dbReference type="Gene3D" id="3.30.1340.10">
    <property type="entry name" value="HPr-like"/>
    <property type="match status" value="1"/>
</dbReference>
<dbReference type="Proteomes" id="UP000619743">
    <property type="component" value="Unassembled WGS sequence"/>
</dbReference>
<dbReference type="GO" id="GO:0009401">
    <property type="term" value="P:phosphoenolpyruvate-dependent sugar phosphotransferase system"/>
    <property type="evidence" value="ECO:0007669"/>
    <property type="project" value="UniProtKB-KW"/>
</dbReference>
<organism evidence="6 7">
    <name type="scientific">Neiella marina</name>
    <dbReference type="NCBI Taxonomy" id="508461"/>
    <lineage>
        <taxon>Bacteria</taxon>
        <taxon>Pseudomonadati</taxon>
        <taxon>Pseudomonadota</taxon>
        <taxon>Gammaproteobacteria</taxon>
        <taxon>Alteromonadales</taxon>
        <taxon>Echinimonadaceae</taxon>
        <taxon>Neiella</taxon>
    </lineage>
</organism>
<dbReference type="PRINTS" id="PR00107">
    <property type="entry name" value="PHOSPHOCPHPR"/>
</dbReference>
<keyword evidence="3" id="KW-0963">Cytoplasm</keyword>
<evidence type="ECO:0000256" key="1">
    <source>
        <dbReference type="ARBA" id="ARBA00004496"/>
    </source>
</evidence>